<keyword evidence="1" id="KW-0175">Coiled coil</keyword>
<name>A0AAX4P298_9CHLO</name>
<evidence type="ECO:0000256" key="2">
    <source>
        <dbReference type="SAM" id="MobiDB-lite"/>
    </source>
</evidence>
<dbReference type="PANTHER" id="PTHR31935">
    <property type="entry name" value="COILED-COIL DOMAIN-CONTAINING PROTEIN 13"/>
    <property type="match status" value="1"/>
</dbReference>
<gene>
    <name evidence="3" type="ORF">HKI87_02g17240</name>
</gene>
<feature type="coiled-coil region" evidence="1">
    <location>
        <begin position="116"/>
        <end position="150"/>
    </location>
</feature>
<dbReference type="PANTHER" id="PTHR31935:SF1">
    <property type="entry name" value="COILED-COIL DOMAIN-CONTAINING PROTEIN 13"/>
    <property type="match status" value="1"/>
</dbReference>
<organism evidence="3 4">
    <name type="scientific">Chloropicon roscoffensis</name>
    <dbReference type="NCBI Taxonomy" id="1461544"/>
    <lineage>
        <taxon>Eukaryota</taxon>
        <taxon>Viridiplantae</taxon>
        <taxon>Chlorophyta</taxon>
        <taxon>Chloropicophyceae</taxon>
        <taxon>Chloropicales</taxon>
        <taxon>Chloropicaceae</taxon>
        <taxon>Chloropicon</taxon>
    </lineage>
</organism>
<dbReference type="EMBL" id="CP151502">
    <property type="protein sequence ID" value="WZN60195.1"/>
    <property type="molecule type" value="Genomic_DNA"/>
</dbReference>
<proteinExistence type="predicted"/>
<dbReference type="Proteomes" id="UP001472866">
    <property type="component" value="Chromosome 02"/>
</dbReference>
<feature type="region of interest" description="Disordered" evidence="2">
    <location>
        <begin position="193"/>
        <end position="231"/>
    </location>
</feature>
<dbReference type="InterPro" id="IPR038929">
    <property type="entry name" value="CCDC13"/>
</dbReference>
<dbReference type="AlphaFoldDB" id="A0AAX4P298"/>
<accession>A0AAX4P298</accession>
<evidence type="ECO:0000313" key="4">
    <source>
        <dbReference type="Proteomes" id="UP001472866"/>
    </source>
</evidence>
<reference evidence="3 4" key="1">
    <citation type="submission" date="2024-03" db="EMBL/GenBank/DDBJ databases">
        <title>Complete genome sequence of the green alga Chloropicon roscoffensis RCC1871.</title>
        <authorList>
            <person name="Lemieux C."/>
            <person name="Pombert J.-F."/>
            <person name="Otis C."/>
            <person name="Turmel M."/>
        </authorList>
    </citation>
    <scope>NUCLEOTIDE SEQUENCE [LARGE SCALE GENOMIC DNA]</scope>
    <source>
        <strain evidence="3 4">RCC1871</strain>
    </source>
</reference>
<evidence type="ECO:0000313" key="3">
    <source>
        <dbReference type="EMBL" id="WZN60195.1"/>
    </source>
</evidence>
<sequence>MSSWDDFQIVGELQEQNQNLLLQLDAKDRELREVQNYLSKIQTSEAREGKILELAKKNRALNVAIEREKSRVVRLQSEIENVKKTTSPRRSSKGAGKPASADVGLSQHLQISSREIASWKEKFSEASKRCAEVQAKADALKTERDRLLRVLQKEVGEDASLGKILEDGSDWRGRAQQIILLKNKVRELKKELGHSGANDTGRHELQYRKNLQKLEDTRRKEKDSLARELSETNEEYRSLRMKYDANLSRKKIVESENRDLRQKLGVLLTKTQNDDKLIEALKRELQFFREKSENVEIEKRSPKKTNKRVVTILGQDSTLKQQQEQILRQEKIIVSLTNRLRSGEGLVQGLSR</sequence>
<feature type="compositionally biased region" description="Basic and acidic residues" evidence="2">
    <location>
        <begin position="200"/>
        <end position="231"/>
    </location>
</feature>
<keyword evidence="4" id="KW-1185">Reference proteome</keyword>
<protein>
    <submittedName>
        <fullName evidence="3">Coiled-coil domain-containing protein</fullName>
    </submittedName>
</protein>
<feature type="region of interest" description="Disordered" evidence="2">
    <location>
        <begin position="81"/>
        <end position="104"/>
    </location>
</feature>
<evidence type="ECO:0000256" key="1">
    <source>
        <dbReference type="SAM" id="Coils"/>
    </source>
</evidence>
<feature type="coiled-coil region" evidence="1">
    <location>
        <begin position="278"/>
        <end position="339"/>
    </location>
</feature>